<sequence length="80" mass="8866">MGHLEAGPPATAHGDLAAISGQEEEEEEEEEDSPGWSAPMERRLLAACGPRTFLRRWAGGRTIVLFHCRFCPAAPRRYES</sequence>
<reference evidence="2" key="1">
    <citation type="submission" date="2023-10" db="EMBL/GenBank/DDBJ databases">
        <authorList>
            <person name="Chen Y."/>
            <person name="Shah S."/>
            <person name="Dougan E. K."/>
            <person name="Thang M."/>
            <person name="Chan C."/>
        </authorList>
    </citation>
    <scope>NUCLEOTIDE SEQUENCE [LARGE SCALE GENOMIC DNA]</scope>
</reference>
<comment type="caution">
    <text evidence="2">The sequence shown here is derived from an EMBL/GenBank/DDBJ whole genome shotgun (WGS) entry which is preliminary data.</text>
</comment>
<evidence type="ECO:0000313" key="3">
    <source>
        <dbReference type="Proteomes" id="UP001189429"/>
    </source>
</evidence>
<proteinExistence type="predicted"/>
<name>A0ABN9X3R6_9DINO</name>
<protein>
    <submittedName>
        <fullName evidence="2">Uncharacterized protein</fullName>
    </submittedName>
</protein>
<gene>
    <name evidence="2" type="ORF">PCOR1329_LOCUS71955</name>
</gene>
<keyword evidence="3" id="KW-1185">Reference proteome</keyword>
<feature type="compositionally biased region" description="Acidic residues" evidence="1">
    <location>
        <begin position="22"/>
        <end position="33"/>
    </location>
</feature>
<evidence type="ECO:0000256" key="1">
    <source>
        <dbReference type="SAM" id="MobiDB-lite"/>
    </source>
</evidence>
<dbReference type="Proteomes" id="UP001189429">
    <property type="component" value="Unassembled WGS sequence"/>
</dbReference>
<feature type="region of interest" description="Disordered" evidence="1">
    <location>
        <begin position="1"/>
        <end position="40"/>
    </location>
</feature>
<organism evidence="2 3">
    <name type="scientific">Prorocentrum cordatum</name>
    <dbReference type="NCBI Taxonomy" id="2364126"/>
    <lineage>
        <taxon>Eukaryota</taxon>
        <taxon>Sar</taxon>
        <taxon>Alveolata</taxon>
        <taxon>Dinophyceae</taxon>
        <taxon>Prorocentrales</taxon>
        <taxon>Prorocentraceae</taxon>
        <taxon>Prorocentrum</taxon>
    </lineage>
</organism>
<evidence type="ECO:0000313" key="2">
    <source>
        <dbReference type="EMBL" id="CAK0892243.1"/>
    </source>
</evidence>
<dbReference type="EMBL" id="CAUYUJ010019584">
    <property type="protein sequence ID" value="CAK0892243.1"/>
    <property type="molecule type" value="Genomic_DNA"/>
</dbReference>
<accession>A0ABN9X3R6</accession>